<dbReference type="EMBL" id="KV878209">
    <property type="protein sequence ID" value="OJJ40882.1"/>
    <property type="molecule type" value="Genomic_DNA"/>
</dbReference>
<dbReference type="VEuPathDB" id="FungiDB:ASPWEDRAFT_34352"/>
<sequence>MYGVCIGKMRRNGLDSMIWVNTAGKKNQMIELILADLQFTDLRRTPEKRTQQRRRLLILVHLMCFLFAIVVSLTSSQPKYARIKPPLISNRTLLRCLGRM</sequence>
<keyword evidence="1" id="KW-0812">Transmembrane</keyword>
<dbReference type="RefSeq" id="XP_040694558.1">
    <property type="nucleotide sequence ID" value="XM_040833980.1"/>
</dbReference>
<organism evidence="2 3">
    <name type="scientific">Aspergillus wentii DTO 134E9</name>
    <dbReference type="NCBI Taxonomy" id="1073089"/>
    <lineage>
        <taxon>Eukaryota</taxon>
        <taxon>Fungi</taxon>
        <taxon>Dikarya</taxon>
        <taxon>Ascomycota</taxon>
        <taxon>Pezizomycotina</taxon>
        <taxon>Eurotiomycetes</taxon>
        <taxon>Eurotiomycetidae</taxon>
        <taxon>Eurotiales</taxon>
        <taxon>Aspergillaceae</taxon>
        <taxon>Aspergillus</taxon>
        <taxon>Aspergillus subgen. Cremei</taxon>
    </lineage>
</organism>
<proteinExistence type="predicted"/>
<reference evidence="3" key="1">
    <citation type="journal article" date="2017" name="Genome Biol.">
        <title>Comparative genomics reveals high biological diversity and specific adaptations in the industrially and medically important fungal genus Aspergillus.</title>
        <authorList>
            <person name="de Vries R.P."/>
            <person name="Riley R."/>
            <person name="Wiebenga A."/>
            <person name="Aguilar-Osorio G."/>
            <person name="Amillis S."/>
            <person name="Uchima C.A."/>
            <person name="Anderluh G."/>
            <person name="Asadollahi M."/>
            <person name="Askin M."/>
            <person name="Barry K."/>
            <person name="Battaglia E."/>
            <person name="Bayram O."/>
            <person name="Benocci T."/>
            <person name="Braus-Stromeyer S.A."/>
            <person name="Caldana C."/>
            <person name="Canovas D."/>
            <person name="Cerqueira G.C."/>
            <person name="Chen F."/>
            <person name="Chen W."/>
            <person name="Choi C."/>
            <person name="Clum A."/>
            <person name="Dos Santos R.A."/>
            <person name="Damasio A.R."/>
            <person name="Diallinas G."/>
            <person name="Emri T."/>
            <person name="Fekete E."/>
            <person name="Flipphi M."/>
            <person name="Freyberg S."/>
            <person name="Gallo A."/>
            <person name="Gournas C."/>
            <person name="Habgood R."/>
            <person name="Hainaut M."/>
            <person name="Harispe M.L."/>
            <person name="Henrissat B."/>
            <person name="Hilden K.S."/>
            <person name="Hope R."/>
            <person name="Hossain A."/>
            <person name="Karabika E."/>
            <person name="Karaffa L."/>
            <person name="Karanyi Z."/>
            <person name="Krasevec N."/>
            <person name="Kuo A."/>
            <person name="Kusch H."/>
            <person name="LaButti K."/>
            <person name="Lagendijk E.L."/>
            <person name="Lapidus A."/>
            <person name="Levasseur A."/>
            <person name="Lindquist E."/>
            <person name="Lipzen A."/>
            <person name="Logrieco A.F."/>
            <person name="MacCabe A."/>
            <person name="Maekelae M.R."/>
            <person name="Malavazi I."/>
            <person name="Melin P."/>
            <person name="Meyer V."/>
            <person name="Mielnichuk N."/>
            <person name="Miskei M."/>
            <person name="Molnar A.P."/>
            <person name="Mule G."/>
            <person name="Ngan C.Y."/>
            <person name="Orejas M."/>
            <person name="Orosz E."/>
            <person name="Ouedraogo J.P."/>
            <person name="Overkamp K.M."/>
            <person name="Park H.-S."/>
            <person name="Perrone G."/>
            <person name="Piumi F."/>
            <person name="Punt P.J."/>
            <person name="Ram A.F."/>
            <person name="Ramon A."/>
            <person name="Rauscher S."/>
            <person name="Record E."/>
            <person name="Riano-Pachon D.M."/>
            <person name="Robert V."/>
            <person name="Roehrig J."/>
            <person name="Ruller R."/>
            <person name="Salamov A."/>
            <person name="Salih N.S."/>
            <person name="Samson R.A."/>
            <person name="Sandor E."/>
            <person name="Sanguinetti M."/>
            <person name="Schuetze T."/>
            <person name="Sepcic K."/>
            <person name="Shelest E."/>
            <person name="Sherlock G."/>
            <person name="Sophianopoulou V."/>
            <person name="Squina F.M."/>
            <person name="Sun H."/>
            <person name="Susca A."/>
            <person name="Todd R.B."/>
            <person name="Tsang A."/>
            <person name="Unkles S.E."/>
            <person name="van de Wiele N."/>
            <person name="van Rossen-Uffink D."/>
            <person name="Oliveira J.V."/>
            <person name="Vesth T.C."/>
            <person name="Visser J."/>
            <person name="Yu J.-H."/>
            <person name="Zhou M."/>
            <person name="Andersen M.R."/>
            <person name="Archer D.B."/>
            <person name="Baker S.E."/>
            <person name="Benoit I."/>
            <person name="Brakhage A.A."/>
            <person name="Braus G.H."/>
            <person name="Fischer R."/>
            <person name="Frisvad J.C."/>
            <person name="Goldman G.H."/>
            <person name="Houbraken J."/>
            <person name="Oakley B."/>
            <person name="Pocsi I."/>
            <person name="Scazzocchio C."/>
            <person name="Seiboth B."/>
            <person name="vanKuyk P.A."/>
            <person name="Wortman J."/>
            <person name="Dyer P.S."/>
            <person name="Grigoriev I.V."/>
        </authorList>
    </citation>
    <scope>NUCLEOTIDE SEQUENCE [LARGE SCALE GENOMIC DNA]</scope>
    <source>
        <strain evidence="3">DTO 134E9</strain>
    </source>
</reference>
<dbReference type="Proteomes" id="UP000184383">
    <property type="component" value="Unassembled WGS sequence"/>
</dbReference>
<keyword evidence="3" id="KW-1185">Reference proteome</keyword>
<dbReference type="GeneID" id="63749828"/>
<evidence type="ECO:0000313" key="2">
    <source>
        <dbReference type="EMBL" id="OJJ40882.1"/>
    </source>
</evidence>
<evidence type="ECO:0000256" key="1">
    <source>
        <dbReference type="SAM" id="Phobius"/>
    </source>
</evidence>
<accession>A0A1L9S159</accession>
<keyword evidence="1" id="KW-1133">Transmembrane helix</keyword>
<feature type="transmembrane region" description="Helical" evidence="1">
    <location>
        <begin position="56"/>
        <end position="75"/>
    </location>
</feature>
<protein>
    <submittedName>
        <fullName evidence="2">Uncharacterized protein</fullName>
    </submittedName>
</protein>
<keyword evidence="1" id="KW-0472">Membrane</keyword>
<evidence type="ECO:0000313" key="3">
    <source>
        <dbReference type="Proteomes" id="UP000184383"/>
    </source>
</evidence>
<name>A0A1L9S159_ASPWE</name>
<gene>
    <name evidence="2" type="ORF">ASPWEDRAFT_34352</name>
</gene>
<dbReference type="AlphaFoldDB" id="A0A1L9S159"/>